<evidence type="ECO:0000313" key="1">
    <source>
        <dbReference type="EMBL" id="MBC5733205.1"/>
    </source>
</evidence>
<accession>A0A8J6M9G6</accession>
<gene>
    <name evidence="1" type="ORF">H8S57_05640</name>
</gene>
<protein>
    <submittedName>
        <fullName evidence="1">Uncharacterized protein</fullName>
    </submittedName>
</protein>
<dbReference type="AlphaFoldDB" id="A0A8J6M9G6"/>
<comment type="caution">
    <text evidence="1">The sequence shown here is derived from an EMBL/GenBank/DDBJ whole genome shotgun (WGS) entry which is preliminary data.</text>
</comment>
<keyword evidence="2" id="KW-1185">Reference proteome</keyword>
<dbReference type="EMBL" id="JACOPP010000005">
    <property type="protein sequence ID" value="MBC5733205.1"/>
    <property type="molecule type" value="Genomic_DNA"/>
</dbReference>
<organism evidence="1 2">
    <name type="scientific">Lawsonibacter hominis</name>
    <dbReference type="NCBI Taxonomy" id="2763053"/>
    <lineage>
        <taxon>Bacteria</taxon>
        <taxon>Bacillati</taxon>
        <taxon>Bacillota</taxon>
        <taxon>Clostridia</taxon>
        <taxon>Eubacteriales</taxon>
        <taxon>Oscillospiraceae</taxon>
        <taxon>Lawsonibacter</taxon>
    </lineage>
</organism>
<evidence type="ECO:0000313" key="2">
    <source>
        <dbReference type="Proteomes" id="UP000661435"/>
    </source>
</evidence>
<reference evidence="1" key="1">
    <citation type="submission" date="2020-08" db="EMBL/GenBank/DDBJ databases">
        <title>Genome public.</title>
        <authorList>
            <person name="Liu C."/>
            <person name="Sun Q."/>
        </authorList>
    </citation>
    <scope>NUCLEOTIDE SEQUENCE</scope>
    <source>
        <strain evidence="1">NSJ-51</strain>
    </source>
</reference>
<name>A0A8J6M9G6_9FIRM</name>
<proteinExistence type="predicted"/>
<sequence length="266" mass="28824">MDKGVPFSMLSKSNLILTAPPADSRAAGRFGLPVGHVAYRVGGGPHLFRASMPVSVRGGLMVVDNTGFSGGGEAGPFCQEVLRECSARGLDGVICDFEGRPLQLLAQVIHDLGDMLHRRGWPLYVTEAYGGSSDKAKVLIPSSLSGGSLQQRLQDAAAQYGAERVALAVERVAEDFYLPSPTGQGMPLTREELQKRIAERAPSVFFSNELCAHYFTYMSRQNGAHFVLFDDAGSIRKKLQIARSLNIADAVLAYPQVEDLLEEILR</sequence>
<dbReference type="Proteomes" id="UP000661435">
    <property type="component" value="Unassembled WGS sequence"/>
</dbReference>